<accession>A0A383A1C9</accession>
<dbReference type="AlphaFoldDB" id="A0A383A1C9"/>
<name>A0A383A1C9_9ZZZZ</name>
<gene>
    <name evidence="1" type="ORF">METZ01_LOCUS454223</name>
</gene>
<organism evidence="1">
    <name type="scientific">marine metagenome</name>
    <dbReference type="NCBI Taxonomy" id="408172"/>
    <lineage>
        <taxon>unclassified sequences</taxon>
        <taxon>metagenomes</taxon>
        <taxon>ecological metagenomes</taxon>
    </lineage>
</organism>
<sequence>LLLVFISLILSCGEKNEKENIKIFVSDSTEESDKSSISLEFVLYDSVTTSQVLIIRDKLEHNAERILDFFKIKPVDTFKVHVWGNYENYLIAQELYAGQRYEGSRGYVISSNELAMFLTDDIEETAEHEFVHAVSLCVDASNPRWLWESVATYVANEFIDPNEINYLKNSNYPTIAELNGDFNHGNFKIYDVGHLLSEFIIHKWGKEKYLELIKSSGDLQKVFNITDTDFETEWANFVNAKYFKHIPS</sequence>
<dbReference type="EMBL" id="UINC01188248">
    <property type="protein sequence ID" value="SVE01369.1"/>
    <property type="molecule type" value="Genomic_DNA"/>
</dbReference>
<protein>
    <recommendedName>
        <fullName evidence="2">Peptidase MA-like domain-containing protein</fullName>
    </recommendedName>
</protein>
<proteinExistence type="predicted"/>
<evidence type="ECO:0000313" key="1">
    <source>
        <dbReference type="EMBL" id="SVE01369.1"/>
    </source>
</evidence>
<feature type="non-terminal residue" evidence="1">
    <location>
        <position position="1"/>
    </location>
</feature>
<evidence type="ECO:0008006" key="2">
    <source>
        <dbReference type="Google" id="ProtNLM"/>
    </source>
</evidence>
<reference evidence="1" key="1">
    <citation type="submission" date="2018-05" db="EMBL/GenBank/DDBJ databases">
        <authorList>
            <person name="Lanie J.A."/>
            <person name="Ng W.-L."/>
            <person name="Kazmierczak K.M."/>
            <person name="Andrzejewski T.M."/>
            <person name="Davidsen T.M."/>
            <person name="Wayne K.J."/>
            <person name="Tettelin H."/>
            <person name="Glass J.I."/>
            <person name="Rusch D."/>
            <person name="Podicherti R."/>
            <person name="Tsui H.-C.T."/>
            <person name="Winkler M.E."/>
        </authorList>
    </citation>
    <scope>NUCLEOTIDE SEQUENCE</scope>
</reference>